<keyword evidence="6 7" id="KW-0408">Iron</keyword>
<evidence type="ECO:0000256" key="5">
    <source>
        <dbReference type="ARBA" id="ARBA00022723"/>
    </source>
</evidence>
<keyword evidence="3 7" id="KW-0409">Iron storage</keyword>
<dbReference type="GO" id="GO:0005829">
    <property type="term" value="C:cytosol"/>
    <property type="evidence" value="ECO:0007669"/>
    <property type="project" value="TreeGrafter"/>
</dbReference>
<sequence length="164" mass="18472">MSNENIIEDLQTAVKMEMSAAHQYQLHAHVLDDWGLGRLAKQMRSEMTEELGHSDAFLDRIMFLSGTPKIELAKPPQVAGSLVEMFEMDLADEVDAIAFYIKAANNAAAVGDVGTRVLFERIALDEEEHKSWLETQLGLIQRLGEKTYSAKFIVVEEEEEEDDD</sequence>
<feature type="binding site" evidence="8">
    <location>
        <position position="53"/>
    </location>
    <ligand>
        <name>Fe cation</name>
        <dbReference type="ChEBI" id="CHEBI:24875"/>
        <label>1</label>
    </ligand>
</feature>
<gene>
    <name evidence="10" type="ORF">JCR33_09330</name>
</gene>
<comment type="cofactor">
    <cofactor evidence="1">
        <name>heme b</name>
        <dbReference type="ChEBI" id="CHEBI:60344"/>
    </cofactor>
</comment>
<evidence type="ECO:0000313" key="10">
    <source>
        <dbReference type="EMBL" id="MBJ3775887.1"/>
    </source>
</evidence>
<dbReference type="Proteomes" id="UP000609531">
    <property type="component" value="Unassembled WGS sequence"/>
</dbReference>
<dbReference type="PANTHER" id="PTHR30295:SF0">
    <property type="entry name" value="BACTERIOFERRITIN"/>
    <property type="match status" value="1"/>
</dbReference>
<keyword evidence="5 7" id="KW-0479">Metal-binding</keyword>
<feature type="binding site" evidence="8">
    <location>
        <position position="129"/>
    </location>
    <ligand>
        <name>Fe cation</name>
        <dbReference type="ChEBI" id="CHEBI:24875"/>
        <label>2</label>
    </ligand>
</feature>
<dbReference type="PRINTS" id="PR00601">
    <property type="entry name" value="BACFERRITIN"/>
</dbReference>
<dbReference type="PROSITE" id="PS50905">
    <property type="entry name" value="FERRITIN_LIKE"/>
    <property type="match status" value="1"/>
</dbReference>
<dbReference type="EMBL" id="JAEKJA010000007">
    <property type="protein sequence ID" value="MBJ3775887.1"/>
    <property type="molecule type" value="Genomic_DNA"/>
</dbReference>
<feature type="binding site" evidence="8">
    <location>
        <position position="50"/>
    </location>
    <ligand>
        <name>Fe cation</name>
        <dbReference type="ChEBI" id="CHEBI:24875"/>
        <label>1</label>
    </ligand>
</feature>
<dbReference type="PIRSF" id="PIRSF002560">
    <property type="entry name" value="Bacterioferritin"/>
    <property type="match status" value="1"/>
</dbReference>
<dbReference type="GO" id="GO:0006826">
    <property type="term" value="P:iron ion transport"/>
    <property type="evidence" value="ECO:0007669"/>
    <property type="project" value="InterPro"/>
</dbReference>
<dbReference type="InterPro" id="IPR009078">
    <property type="entry name" value="Ferritin-like_SF"/>
</dbReference>
<dbReference type="SUPFAM" id="SSF47240">
    <property type="entry name" value="Ferritin-like"/>
    <property type="match status" value="1"/>
</dbReference>
<feature type="binding site" evidence="8">
    <location>
        <position position="50"/>
    </location>
    <ligand>
        <name>Fe cation</name>
        <dbReference type="ChEBI" id="CHEBI:24875"/>
        <label>2</label>
    </ligand>
</feature>
<organism evidence="10 11">
    <name type="scientific">Acuticoccus mangrovi</name>
    <dbReference type="NCBI Taxonomy" id="2796142"/>
    <lineage>
        <taxon>Bacteria</taxon>
        <taxon>Pseudomonadati</taxon>
        <taxon>Pseudomonadota</taxon>
        <taxon>Alphaproteobacteria</taxon>
        <taxon>Hyphomicrobiales</taxon>
        <taxon>Amorphaceae</taxon>
        <taxon>Acuticoccus</taxon>
    </lineage>
</organism>
<feature type="binding site" evidence="8">
    <location>
        <position position="126"/>
    </location>
    <ligand>
        <name>Fe cation</name>
        <dbReference type="ChEBI" id="CHEBI:24875"/>
        <label>2</label>
    </ligand>
</feature>
<reference evidence="10" key="1">
    <citation type="submission" date="2020-12" db="EMBL/GenBank/DDBJ databases">
        <title>Bacterial taxonomy.</title>
        <authorList>
            <person name="Pan X."/>
        </authorList>
    </citation>
    <scope>NUCLEOTIDE SEQUENCE</scope>
    <source>
        <strain evidence="10">B2012</strain>
    </source>
</reference>
<name>A0A934MD27_9HYPH</name>
<dbReference type="AlphaFoldDB" id="A0A934MD27"/>
<evidence type="ECO:0000256" key="3">
    <source>
        <dbReference type="ARBA" id="ARBA00022434"/>
    </source>
</evidence>
<evidence type="ECO:0000256" key="6">
    <source>
        <dbReference type="ARBA" id="ARBA00023004"/>
    </source>
</evidence>
<evidence type="ECO:0000256" key="1">
    <source>
        <dbReference type="ARBA" id="ARBA00001970"/>
    </source>
</evidence>
<feature type="binding site" evidence="8">
    <location>
        <position position="93"/>
    </location>
    <ligand>
        <name>Fe cation</name>
        <dbReference type="ChEBI" id="CHEBI:24875"/>
        <label>2</label>
    </ligand>
</feature>
<dbReference type="GO" id="GO:0006879">
    <property type="term" value="P:intracellular iron ion homeostasis"/>
    <property type="evidence" value="ECO:0007669"/>
    <property type="project" value="UniProtKB-KW"/>
</dbReference>
<evidence type="ECO:0000256" key="2">
    <source>
        <dbReference type="ARBA" id="ARBA00008093"/>
    </source>
</evidence>
<comment type="function">
    <text evidence="7">Iron-storage protein, whose ferroxidase center binds Fe(2+), oxidizes it using dioxygen to Fe(3+), and participates in the subsequent Fe(3+) oxide mineral core formation within the central cavity of the BFR protein shell.</text>
</comment>
<dbReference type="EC" id="1.16.3.1" evidence="7"/>
<dbReference type="InterPro" id="IPR002024">
    <property type="entry name" value="Bacterioferritin"/>
</dbReference>
<comment type="catalytic activity">
    <reaction evidence="7">
        <text>4 Fe(2+) + O2 + 4 H(+) = 4 Fe(3+) + 2 H2O</text>
        <dbReference type="Rhea" id="RHEA:11148"/>
        <dbReference type="ChEBI" id="CHEBI:15377"/>
        <dbReference type="ChEBI" id="CHEBI:15378"/>
        <dbReference type="ChEBI" id="CHEBI:15379"/>
        <dbReference type="ChEBI" id="CHEBI:29033"/>
        <dbReference type="ChEBI" id="CHEBI:29034"/>
        <dbReference type="EC" id="1.16.3.1"/>
    </reaction>
</comment>
<feature type="domain" description="Ferritin-like diiron" evidence="9">
    <location>
        <begin position="1"/>
        <end position="144"/>
    </location>
</feature>
<feature type="binding site" evidence="8">
    <location>
        <position position="49"/>
    </location>
    <ligand>
        <name>Fe cation</name>
        <dbReference type="ChEBI" id="CHEBI:24875"/>
        <label>3</label>
    </ligand>
</feature>
<feature type="binding site" evidence="8">
    <location>
        <position position="17"/>
    </location>
    <ligand>
        <name>Fe cation</name>
        <dbReference type="ChEBI" id="CHEBI:24875"/>
        <label>1</label>
    </ligand>
</feature>
<evidence type="ECO:0000256" key="7">
    <source>
        <dbReference type="PIRNR" id="PIRNR002560"/>
    </source>
</evidence>
<dbReference type="GO" id="GO:0020037">
    <property type="term" value="F:heme binding"/>
    <property type="evidence" value="ECO:0007669"/>
    <property type="project" value="TreeGrafter"/>
</dbReference>
<comment type="caution">
    <text evidence="10">The sequence shown here is derived from an EMBL/GenBank/DDBJ whole genome shotgun (WGS) entry which is preliminary data.</text>
</comment>
<dbReference type="Pfam" id="PF00210">
    <property type="entry name" value="Ferritin"/>
    <property type="match status" value="1"/>
</dbReference>
<keyword evidence="11" id="KW-1185">Reference proteome</keyword>
<comment type="similarity">
    <text evidence="2 7">Belongs to the bacterioferritin family.</text>
</comment>
<dbReference type="Gene3D" id="1.20.1260.10">
    <property type="match status" value="1"/>
</dbReference>
<keyword evidence="4" id="KW-0349">Heme</keyword>
<feature type="binding site" evidence="8">
    <location>
        <position position="126"/>
    </location>
    <ligand>
        <name>Fe cation</name>
        <dbReference type="ChEBI" id="CHEBI:24875"/>
        <label>1</label>
    </ligand>
</feature>
<dbReference type="GO" id="GO:0004322">
    <property type="term" value="F:ferroxidase activity"/>
    <property type="evidence" value="ECO:0007669"/>
    <property type="project" value="UniProtKB-EC"/>
</dbReference>
<dbReference type="PANTHER" id="PTHR30295">
    <property type="entry name" value="BACTERIOFERRITIN"/>
    <property type="match status" value="1"/>
</dbReference>
<dbReference type="InterPro" id="IPR012347">
    <property type="entry name" value="Ferritin-like"/>
</dbReference>
<dbReference type="InterPro" id="IPR008331">
    <property type="entry name" value="Ferritin_DPS_dom"/>
</dbReference>
<evidence type="ECO:0000313" key="11">
    <source>
        <dbReference type="Proteomes" id="UP000609531"/>
    </source>
</evidence>
<evidence type="ECO:0000256" key="8">
    <source>
        <dbReference type="PIRSR" id="PIRSR002560-1"/>
    </source>
</evidence>
<dbReference type="InterPro" id="IPR009040">
    <property type="entry name" value="Ferritin-like_diiron"/>
</dbReference>
<proteinExistence type="inferred from homology"/>
<dbReference type="GO" id="GO:0008199">
    <property type="term" value="F:ferric iron binding"/>
    <property type="evidence" value="ECO:0007669"/>
    <property type="project" value="InterPro"/>
</dbReference>
<dbReference type="CDD" id="cd00907">
    <property type="entry name" value="Bacterioferritin"/>
    <property type="match status" value="1"/>
</dbReference>
<protein>
    <recommendedName>
        <fullName evidence="7">Bacterioferritin</fullName>
        <ecNumber evidence="7">1.16.3.1</ecNumber>
    </recommendedName>
</protein>
<evidence type="ECO:0000259" key="9">
    <source>
        <dbReference type="PROSITE" id="PS50905"/>
    </source>
</evidence>
<accession>A0A934MD27</accession>
<dbReference type="RefSeq" id="WP_198881792.1">
    <property type="nucleotide sequence ID" value="NZ_JAEKJA010000007.1"/>
</dbReference>
<evidence type="ECO:0000256" key="4">
    <source>
        <dbReference type="ARBA" id="ARBA00022617"/>
    </source>
</evidence>